<keyword evidence="17" id="KW-1185">Reference proteome</keyword>
<comment type="subcellular location">
    <subcellularLocation>
        <location evidence="3">Mitochondrion</location>
    </subcellularLocation>
</comment>
<evidence type="ECO:0000256" key="7">
    <source>
        <dbReference type="ARBA" id="ARBA00022723"/>
    </source>
</evidence>
<evidence type="ECO:0000256" key="10">
    <source>
        <dbReference type="ARBA" id="ARBA00023049"/>
    </source>
</evidence>
<evidence type="ECO:0000256" key="3">
    <source>
        <dbReference type="ARBA" id="ARBA00004173"/>
    </source>
</evidence>
<evidence type="ECO:0000313" key="17">
    <source>
        <dbReference type="Proteomes" id="UP000095009"/>
    </source>
</evidence>
<dbReference type="InterPro" id="IPR011765">
    <property type="entry name" value="Pept_M16_N"/>
</dbReference>
<keyword evidence="7" id="KW-0479">Metal-binding</keyword>
<dbReference type="EMBL" id="KV454413">
    <property type="protein sequence ID" value="ODQ63829.1"/>
    <property type="molecule type" value="Genomic_DNA"/>
</dbReference>
<evidence type="ECO:0000256" key="8">
    <source>
        <dbReference type="ARBA" id="ARBA00022801"/>
    </source>
</evidence>
<dbReference type="GO" id="GO:0004222">
    <property type="term" value="F:metalloendopeptidase activity"/>
    <property type="evidence" value="ECO:0007669"/>
    <property type="project" value="UniProtKB-EC"/>
</dbReference>
<evidence type="ECO:0000313" key="16">
    <source>
        <dbReference type="EMBL" id="ODQ63829.1"/>
    </source>
</evidence>
<comment type="similarity">
    <text evidence="4">Belongs to the peptidase M16 family.</text>
</comment>
<keyword evidence="6" id="KW-0645">Protease</keyword>
<evidence type="ECO:0000256" key="13">
    <source>
        <dbReference type="ARBA" id="ARBA00045757"/>
    </source>
</evidence>
<proteinExistence type="inferred from homology"/>
<name>A0A1E3PEH9_9ASCO</name>
<evidence type="ECO:0000256" key="4">
    <source>
        <dbReference type="ARBA" id="ARBA00007261"/>
    </source>
</evidence>
<dbReference type="Pfam" id="PF05193">
    <property type="entry name" value="Peptidase_M16_C"/>
    <property type="match status" value="1"/>
</dbReference>
<evidence type="ECO:0000256" key="11">
    <source>
        <dbReference type="ARBA" id="ARBA00023128"/>
    </source>
</evidence>
<evidence type="ECO:0000256" key="2">
    <source>
        <dbReference type="ARBA" id="ARBA00001947"/>
    </source>
</evidence>
<dbReference type="AlphaFoldDB" id="A0A1E3PEH9"/>
<evidence type="ECO:0000256" key="6">
    <source>
        <dbReference type="ARBA" id="ARBA00022670"/>
    </source>
</evidence>
<dbReference type="GO" id="GO:0046872">
    <property type="term" value="F:metal ion binding"/>
    <property type="evidence" value="ECO:0007669"/>
    <property type="project" value="UniProtKB-KW"/>
</dbReference>
<evidence type="ECO:0000259" key="15">
    <source>
        <dbReference type="Pfam" id="PF05193"/>
    </source>
</evidence>
<comment type="function">
    <text evidence="13">Catalytic subunit of the essential mitochondrial processing protease (MPP), which cleaves the mitochondrial sequence off newly imported precursors proteins. Preferentially, cleaves after an arginine at position P2.</text>
</comment>
<dbReference type="InterPro" id="IPR011249">
    <property type="entry name" value="Metalloenz_LuxS/M16"/>
</dbReference>
<comment type="catalytic activity">
    <reaction evidence="1">
        <text>Release of N-terminal transit peptides from precursor proteins imported into the mitochondrion, typically with Arg in position P2.</text>
        <dbReference type="EC" id="3.4.24.64"/>
    </reaction>
</comment>
<feature type="domain" description="Peptidase M16 N-terminal" evidence="14">
    <location>
        <begin position="39"/>
        <end position="185"/>
    </location>
</feature>
<dbReference type="FunFam" id="3.30.830.10:FF:000001">
    <property type="entry name" value="Mitochondrial-processing peptidase subunit beta, mitochondrial"/>
    <property type="match status" value="1"/>
</dbReference>
<dbReference type="Gene3D" id="3.30.830.10">
    <property type="entry name" value="Metalloenzyme, LuxS/M16 peptidase-like"/>
    <property type="match status" value="2"/>
</dbReference>
<protein>
    <recommendedName>
        <fullName evidence="5">mitochondrial processing peptidase</fullName>
        <ecNumber evidence="5">3.4.24.64</ecNumber>
    </recommendedName>
    <alternativeName>
        <fullName evidence="12">Beta-MPP</fullName>
    </alternativeName>
</protein>
<dbReference type="SUPFAM" id="SSF63411">
    <property type="entry name" value="LuxS/MPP-like metallohydrolase"/>
    <property type="match status" value="2"/>
</dbReference>
<evidence type="ECO:0000256" key="9">
    <source>
        <dbReference type="ARBA" id="ARBA00022833"/>
    </source>
</evidence>
<dbReference type="GO" id="GO:0006627">
    <property type="term" value="P:protein processing involved in protein targeting to mitochondrion"/>
    <property type="evidence" value="ECO:0007669"/>
    <property type="project" value="TreeGrafter"/>
</dbReference>
<dbReference type="GO" id="GO:0005739">
    <property type="term" value="C:mitochondrion"/>
    <property type="evidence" value="ECO:0007669"/>
    <property type="project" value="UniProtKB-SubCell"/>
</dbReference>
<comment type="cofactor">
    <cofactor evidence="2">
        <name>Zn(2+)</name>
        <dbReference type="ChEBI" id="CHEBI:29105"/>
    </cofactor>
</comment>
<evidence type="ECO:0000256" key="5">
    <source>
        <dbReference type="ARBA" id="ARBA00012299"/>
    </source>
</evidence>
<keyword evidence="8" id="KW-0378">Hydrolase</keyword>
<dbReference type="FunFam" id="3.30.830.10:FF:000008">
    <property type="entry name" value="Mitochondrial-processing peptidase subunit beta"/>
    <property type="match status" value="1"/>
</dbReference>
<dbReference type="PANTHER" id="PTHR11851:SF149">
    <property type="entry name" value="GH01077P"/>
    <property type="match status" value="1"/>
</dbReference>
<reference evidence="16 17" key="1">
    <citation type="journal article" date="2016" name="Proc. Natl. Acad. Sci. U.S.A.">
        <title>Comparative genomics of biotechnologically important yeasts.</title>
        <authorList>
            <person name="Riley R."/>
            <person name="Haridas S."/>
            <person name="Wolfe K.H."/>
            <person name="Lopes M.R."/>
            <person name="Hittinger C.T."/>
            <person name="Goeker M."/>
            <person name="Salamov A.A."/>
            <person name="Wisecaver J.H."/>
            <person name="Long T.M."/>
            <person name="Calvey C.H."/>
            <person name="Aerts A.L."/>
            <person name="Barry K.W."/>
            <person name="Choi C."/>
            <person name="Clum A."/>
            <person name="Coughlan A.Y."/>
            <person name="Deshpande S."/>
            <person name="Douglass A.P."/>
            <person name="Hanson S.J."/>
            <person name="Klenk H.-P."/>
            <person name="LaButti K.M."/>
            <person name="Lapidus A."/>
            <person name="Lindquist E.A."/>
            <person name="Lipzen A.M."/>
            <person name="Meier-Kolthoff J.P."/>
            <person name="Ohm R.A."/>
            <person name="Otillar R.P."/>
            <person name="Pangilinan J.L."/>
            <person name="Peng Y."/>
            <person name="Rokas A."/>
            <person name="Rosa C.A."/>
            <person name="Scheuner C."/>
            <person name="Sibirny A.A."/>
            <person name="Slot J.C."/>
            <person name="Stielow J.B."/>
            <person name="Sun H."/>
            <person name="Kurtzman C.P."/>
            <person name="Blackwell M."/>
            <person name="Grigoriev I.V."/>
            <person name="Jeffries T.W."/>
        </authorList>
    </citation>
    <scope>NUCLEOTIDE SEQUENCE [LARGE SCALE GENOMIC DNA]</scope>
    <source>
        <strain evidence="16 17">DSM 6958</strain>
    </source>
</reference>
<dbReference type="OrthoDB" id="10251424at2759"/>
<evidence type="ECO:0000256" key="12">
    <source>
        <dbReference type="ARBA" id="ARBA00031018"/>
    </source>
</evidence>
<evidence type="ECO:0000256" key="1">
    <source>
        <dbReference type="ARBA" id="ARBA00001098"/>
    </source>
</evidence>
<dbReference type="EC" id="3.4.24.64" evidence="5"/>
<evidence type="ECO:0000259" key="14">
    <source>
        <dbReference type="Pfam" id="PF00675"/>
    </source>
</evidence>
<dbReference type="STRING" id="857566.A0A1E3PEH9"/>
<keyword evidence="10" id="KW-0482">Metalloprotease</keyword>
<dbReference type="PANTHER" id="PTHR11851">
    <property type="entry name" value="METALLOPROTEASE"/>
    <property type="match status" value="1"/>
</dbReference>
<feature type="domain" description="Peptidase M16 C-terminal" evidence="15">
    <location>
        <begin position="191"/>
        <end position="386"/>
    </location>
</feature>
<keyword evidence="9" id="KW-0862">Zinc</keyword>
<dbReference type="Proteomes" id="UP000095009">
    <property type="component" value="Unassembled WGS sequence"/>
</dbReference>
<dbReference type="InterPro" id="IPR007863">
    <property type="entry name" value="Peptidase_M16_C"/>
</dbReference>
<dbReference type="InterPro" id="IPR050361">
    <property type="entry name" value="MPP/UQCRC_Complex"/>
</dbReference>
<dbReference type="Pfam" id="PF00675">
    <property type="entry name" value="Peptidase_M16"/>
    <property type="match status" value="1"/>
</dbReference>
<gene>
    <name evidence="16" type="ORF">NADFUDRAFT_47648</name>
</gene>
<sequence>MLRLTARQSKTISSVARRNLVSFSGAKTKTTTLPNGFTVASETIPGASTATVGVWVDSGSRAENAYNNGTANVFEHIAFKGTQSRSQQKLIQDIEAVGGEFSAYTNLENSAFYAKSLKEDVPKTVELISDMLKNTKIDNSTIEAERSSLLAQAEAVEANYKQTVFDHLHATAFQQQGLGRTIIGPADNVVSITETEVSKYVSGAIKADKLVLVGAGNVEHEQLVTLAQKHFAGLPASTPASQFGTTKASSEDANQYKKPVFIGSEVRLRDDTMPVAYIAIAVEGVSKSSPDYFTAQVAAAVIGNWSAKSSSALFQGSKLAALAAQEKFALSFESFSKSYTDTGLWGIYFTTNVVDRIDDVSHFALKEWNKLSTSVSQADVERAKAAVKAQLILSLDSADAVAKDIGESIVNTGRRVTAEEIERSVEKVTDAQVRAWAQKNLYDQDIAISALGPIEGLLDYLRIRNDMSMMRW</sequence>
<keyword evidence="11" id="KW-0496">Mitochondrion</keyword>
<organism evidence="16 17">
    <name type="scientific">Nadsonia fulvescens var. elongata DSM 6958</name>
    <dbReference type="NCBI Taxonomy" id="857566"/>
    <lineage>
        <taxon>Eukaryota</taxon>
        <taxon>Fungi</taxon>
        <taxon>Dikarya</taxon>
        <taxon>Ascomycota</taxon>
        <taxon>Saccharomycotina</taxon>
        <taxon>Dipodascomycetes</taxon>
        <taxon>Dipodascales</taxon>
        <taxon>Dipodascales incertae sedis</taxon>
        <taxon>Nadsonia</taxon>
    </lineage>
</organism>
<accession>A0A1E3PEH9</accession>